<dbReference type="InterPro" id="IPR001841">
    <property type="entry name" value="Znf_RING"/>
</dbReference>
<evidence type="ECO:0000313" key="9">
    <source>
        <dbReference type="EMBL" id="KAB8267293.1"/>
    </source>
</evidence>
<feature type="region of interest" description="Disordered" evidence="5">
    <location>
        <begin position="20"/>
        <end position="49"/>
    </location>
</feature>
<dbReference type="PROSITE" id="PS51266">
    <property type="entry name" value="ZF_CHY"/>
    <property type="match status" value="1"/>
</dbReference>
<dbReference type="SUPFAM" id="SSF161219">
    <property type="entry name" value="CHY zinc finger-like"/>
    <property type="match status" value="1"/>
</dbReference>
<feature type="domain" description="RING-type" evidence="6">
    <location>
        <begin position="334"/>
        <end position="385"/>
    </location>
</feature>
<dbReference type="GO" id="GO:0006511">
    <property type="term" value="P:ubiquitin-dependent protein catabolic process"/>
    <property type="evidence" value="ECO:0007669"/>
    <property type="project" value="TreeGrafter"/>
</dbReference>
<dbReference type="PROSITE" id="PS51270">
    <property type="entry name" value="ZF_CTCHY"/>
    <property type="match status" value="1"/>
</dbReference>
<dbReference type="Pfam" id="PF14599">
    <property type="entry name" value="zinc_ribbon_6"/>
    <property type="match status" value="1"/>
</dbReference>
<evidence type="ECO:0000313" key="10">
    <source>
        <dbReference type="Proteomes" id="UP000326289"/>
    </source>
</evidence>
<dbReference type="SMART" id="SM00184">
    <property type="entry name" value="RING"/>
    <property type="match status" value="2"/>
</dbReference>
<dbReference type="InterPro" id="IPR017921">
    <property type="entry name" value="Znf_CTCHY"/>
</dbReference>
<organism evidence="9 10">
    <name type="scientific">Aspergillus minisclerotigenes</name>
    <dbReference type="NCBI Taxonomy" id="656917"/>
    <lineage>
        <taxon>Eukaryota</taxon>
        <taxon>Fungi</taxon>
        <taxon>Dikarya</taxon>
        <taxon>Ascomycota</taxon>
        <taxon>Pezizomycotina</taxon>
        <taxon>Eurotiomycetes</taxon>
        <taxon>Eurotiomycetidae</taxon>
        <taxon>Eurotiales</taxon>
        <taxon>Aspergillaceae</taxon>
        <taxon>Aspergillus</taxon>
        <taxon>Aspergillus subgen. Circumdati</taxon>
    </lineage>
</organism>
<dbReference type="AlphaFoldDB" id="A0A5N6IQ59"/>
<dbReference type="InterPro" id="IPR008913">
    <property type="entry name" value="Znf_CHY"/>
</dbReference>
<keyword evidence="1" id="KW-0479">Metal-binding</keyword>
<dbReference type="GO" id="GO:0016567">
    <property type="term" value="P:protein ubiquitination"/>
    <property type="evidence" value="ECO:0007669"/>
    <property type="project" value="TreeGrafter"/>
</dbReference>
<feature type="domain" description="RING-type" evidence="6">
    <location>
        <begin position="443"/>
        <end position="485"/>
    </location>
</feature>
<dbReference type="SUPFAM" id="SSF161245">
    <property type="entry name" value="Zinc hairpin stack"/>
    <property type="match status" value="1"/>
</dbReference>
<keyword evidence="2 4" id="KW-0863">Zinc-finger</keyword>
<dbReference type="Pfam" id="PF05495">
    <property type="entry name" value="zf-CHY"/>
    <property type="match status" value="1"/>
</dbReference>
<dbReference type="Proteomes" id="UP000326289">
    <property type="component" value="Unassembled WGS sequence"/>
</dbReference>
<evidence type="ECO:0000256" key="3">
    <source>
        <dbReference type="ARBA" id="ARBA00022833"/>
    </source>
</evidence>
<dbReference type="PROSITE" id="PS50089">
    <property type="entry name" value="ZF_RING_2"/>
    <property type="match status" value="2"/>
</dbReference>
<evidence type="ECO:0000259" key="7">
    <source>
        <dbReference type="PROSITE" id="PS51266"/>
    </source>
</evidence>
<feature type="compositionally biased region" description="Acidic residues" evidence="5">
    <location>
        <begin position="722"/>
        <end position="734"/>
    </location>
</feature>
<feature type="domain" description="CHY-type" evidence="7">
    <location>
        <begin position="307"/>
        <end position="374"/>
    </location>
</feature>
<feature type="compositionally biased region" description="Acidic residues" evidence="5">
    <location>
        <begin position="698"/>
        <end position="713"/>
    </location>
</feature>
<dbReference type="InterPro" id="IPR037274">
    <property type="entry name" value="Znf_CHY_sf"/>
</dbReference>
<dbReference type="InterPro" id="IPR037275">
    <property type="entry name" value="Znf_CTCHY_sf"/>
</dbReference>
<feature type="region of interest" description="Disordered" evidence="5">
    <location>
        <begin position="641"/>
        <end position="667"/>
    </location>
</feature>
<dbReference type="CDD" id="cd16464">
    <property type="entry name" value="RING-H2_Pirh2-like"/>
    <property type="match status" value="1"/>
</dbReference>
<dbReference type="EMBL" id="ML732909">
    <property type="protein sequence ID" value="KAB8267293.1"/>
    <property type="molecule type" value="Genomic_DNA"/>
</dbReference>
<dbReference type="SUPFAM" id="SSF57850">
    <property type="entry name" value="RING/U-box"/>
    <property type="match status" value="1"/>
</dbReference>
<feature type="domain" description="CTCHY-type" evidence="8">
    <location>
        <begin position="376"/>
        <end position="442"/>
    </location>
</feature>
<feature type="region of interest" description="Disordered" evidence="5">
    <location>
        <begin position="689"/>
        <end position="741"/>
    </location>
</feature>
<name>A0A5N6IQ59_9EURO</name>
<dbReference type="Gene3D" id="3.30.40.10">
    <property type="entry name" value="Zinc/RING finger domain, C3HC4 (zinc finger)"/>
    <property type="match status" value="1"/>
</dbReference>
<evidence type="ECO:0000259" key="8">
    <source>
        <dbReference type="PROSITE" id="PS51270"/>
    </source>
</evidence>
<dbReference type="GO" id="GO:0008270">
    <property type="term" value="F:zinc ion binding"/>
    <property type="evidence" value="ECO:0007669"/>
    <property type="project" value="UniProtKB-KW"/>
</dbReference>
<sequence length="741" mass="83597">MSGLITSLLIEPVVRQARRLSQQTEESSPPVTQASSIYDRYSSDGGEEDCDNIARGVMSYSEQETRPNIGAYGEYVPSEDSPSSIMLWSTGFNDQNHETEIFSLSHRARQITDNDVSEVSDNHAVIMHGSDLTEPQQATSAAISTHDVSQQTSSTLRRTQRLSHNHLDLVDTGGQFSLPEDDGMGALRKKIHAIRDLNHSSMEQARMIHELMTENYNAFRSNLDNQTITRTPPLFRPRSSDRSVAPNNCWGSQSFDQQSLTPTSLASIAHQENQYCLTAEDLKPTFYPRDELQLPPEDIDDTDAEEFEEACLGCRHYKRNVKLQCYACKKWYTCRFCHDEVEDHHLDRPKTENMLCMLCGHAQPATQFCRQCGEQSSQYYCNICKLWDNDTSKSIYHCNDCGICRIGQGLGKDFFHCKTCCVCLPISIENTHRCIERSTQCDCPICGDYMFTSPETVVFMRCGHSIHQKCLSEYSKNSYRCPICSKTITNMESTFRNLDRTIQSQPMPAEFNDTKALIYCNDCGAKSVVRYHWLGLRCDMCESYNTAQIRLMNGDIPDSVEDDYAREGFIASRTRSSSQGTGNIALPVLATSILDPNSGNDIDSNARYNAPVSAESSGRFSYSISRGRAVSPVISNYFGIPPDRGSERPKSTSFFNGRALQENEDENSGEIRFWGAKFKYRYGFLSRGTESVDGTSEANDEEDGDEGNGDDDERSWCSRSDDDNEDEDDDDEEKIDIFGHR</sequence>
<evidence type="ECO:0000256" key="1">
    <source>
        <dbReference type="ARBA" id="ARBA00022723"/>
    </source>
</evidence>
<dbReference type="InterPro" id="IPR013083">
    <property type="entry name" value="Znf_RING/FYVE/PHD"/>
</dbReference>
<dbReference type="Pfam" id="PF13639">
    <property type="entry name" value="zf-RING_2"/>
    <property type="match status" value="1"/>
</dbReference>
<dbReference type="GO" id="GO:0005634">
    <property type="term" value="C:nucleus"/>
    <property type="evidence" value="ECO:0007669"/>
    <property type="project" value="TreeGrafter"/>
</dbReference>
<gene>
    <name evidence="9" type="ORF">BDV30DRAFT_220452</name>
</gene>
<evidence type="ECO:0008006" key="11">
    <source>
        <dbReference type="Google" id="ProtNLM"/>
    </source>
</evidence>
<dbReference type="InterPro" id="IPR039512">
    <property type="entry name" value="RCHY1_zinc-ribbon"/>
</dbReference>
<dbReference type="PANTHER" id="PTHR21319:SF0">
    <property type="entry name" value="AND RING FINGER DOMAIN PROTEIN, PUTATIVE (AFU_ORTHOLOGUE AFUA_1G08900)-RELATED"/>
    <property type="match status" value="1"/>
</dbReference>
<protein>
    <recommendedName>
        <fullName evidence="11">CHY zinc finger-domain-containing protein</fullName>
    </recommendedName>
</protein>
<evidence type="ECO:0000256" key="5">
    <source>
        <dbReference type="SAM" id="MobiDB-lite"/>
    </source>
</evidence>
<accession>A0A5N6IQ59</accession>
<keyword evidence="3" id="KW-0862">Zinc</keyword>
<dbReference type="Gene3D" id="2.20.28.10">
    <property type="match status" value="1"/>
</dbReference>
<dbReference type="PANTHER" id="PTHR21319">
    <property type="entry name" value="RING FINGER AND CHY ZINC FINGER DOMAIN-CONTAINING PROTEIN 1"/>
    <property type="match status" value="1"/>
</dbReference>
<evidence type="ECO:0000259" key="6">
    <source>
        <dbReference type="PROSITE" id="PS50089"/>
    </source>
</evidence>
<reference evidence="9 10" key="1">
    <citation type="submission" date="2019-04" db="EMBL/GenBank/DDBJ databases">
        <title>Fungal friends and foes A comparative genomics study of 23 Aspergillus species from section Flavi.</title>
        <authorList>
            <consortium name="DOE Joint Genome Institute"/>
            <person name="Kjaerbolling I."/>
            <person name="Vesth T.C."/>
            <person name="Frisvad J.C."/>
            <person name="Nybo J.L."/>
            <person name="Theobald S."/>
            <person name="Kildgaard S."/>
            <person name="Petersen T.I."/>
            <person name="Kuo A."/>
            <person name="Sato A."/>
            <person name="Lyhne E.K."/>
            <person name="Kogle M.E."/>
            <person name="Wiebenga A."/>
            <person name="Kun R.S."/>
            <person name="Lubbers R.J."/>
            <person name="Makela M.R."/>
            <person name="Barry K."/>
            <person name="Chovatia M."/>
            <person name="Clum A."/>
            <person name="Daum C."/>
            <person name="Haridas S."/>
            <person name="He G."/>
            <person name="LaButti K."/>
            <person name="Lipzen A."/>
            <person name="Mondo S."/>
            <person name="Pangilinan J."/>
            <person name="Riley R."/>
            <person name="Salamov A."/>
            <person name="Simmons B.A."/>
            <person name="Magnuson J.K."/>
            <person name="Henrissat B."/>
            <person name="Mortensen U.H."/>
            <person name="Larsen T.O."/>
            <person name="De vries R.P."/>
            <person name="Grigoriev I.V."/>
            <person name="Machida M."/>
            <person name="Baker S.E."/>
            <person name="Andersen M.R."/>
        </authorList>
    </citation>
    <scope>NUCLEOTIDE SEQUENCE [LARGE SCALE GENOMIC DNA]</scope>
    <source>
        <strain evidence="9 10">CBS 117635</strain>
    </source>
</reference>
<proteinExistence type="predicted"/>
<evidence type="ECO:0000256" key="4">
    <source>
        <dbReference type="PROSITE-ProRule" id="PRU00601"/>
    </source>
</evidence>
<feature type="compositionally biased region" description="Polar residues" evidence="5">
    <location>
        <begin position="20"/>
        <end position="36"/>
    </location>
</feature>
<keyword evidence="10" id="KW-1185">Reference proteome</keyword>
<dbReference type="GO" id="GO:0061630">
    <property type="term" value="F:ubiquitin protein ligase activity"/>
    <property type="evidence" value="ECO:0007669"/>
    <property type="project" value="TreeGrafter"/>
</dbReference>
<evidence type="ECO:0000256" key="2">
    <source>
        <dbReference type="ARBA" id="ARBA00022771"/>
    </source>
</evidence>